<comment type="caution">
    <text evidence="5">The sequence shown here is derived from an EMBL/GenBank/DDBJ whole genome shotgun (WGS) entry which is preliminary data.</text>
</comment>
<accession>A0ABW3YEQ6</accession>
<evidence type="ECO:0000256" key="3">
    <source>
        <dbReference type="ARBA" id="ARBA00023163"/>
    </source>
</evidence>
<dbReference type="SUPFAM" id="SSF46785">
    <property type="entry name" value="Winged helix' DNA-binding domain"/>
    <property type="match status" value="1"/>
</dbReference>
<keyword evidence="3" id="KW-0804">Transcription</keyword>
<evidence type="ECO:0000313" key="5">
    <source>
        <dbReference type="EMBL" id="MFD1322908.1"/>
    </source>
</evidence>
<gene>
    <name evidence="5" type="ORF">ACFQ4H_17590</name>
</gene>
<dbReference type="PROSITE" id="PS51118">
    <property type="entry name" value="HTH_HXLR"/>
    <property type="match status" value="1"/>
</dbReference>
<dbReference type="InterPro" id="IPR002577">
    <property type="entry name" value="HTH_HxlR"/>
</dbReference>
<dbReference type="InterPro" id="IPR036388">
    <property type="entry name" value="WH-like_DNA-bd_sf"/>
</dbReference>
<dbReference type="Gene3D" id="1.10.10.10">
    <property type="entry name" value="Winged helix-like DNA-binding domain superfamily/Winged helix DNA-binding domain"/>
    <property type="match status" value="1"/>
</dbReference>
<feature type="domain" description="HTH hxlR-type" evidence="4">
    <location>
        <begin position="14"/>
        <end position="112"/>
    </location>
</feature>
<keyword evidence="1" id="KW-0805">Transcription regulation</keyword>
<organism evidence="5 6">
    <name type="scientific">Micromonospora sonneratiae</name>
    <dbReference type="NCBI Taxonomy" id="1184706"/>
    <lineage>
        <taxon>Bacteria</taxon>
        <taxon>Bacillati</taxon>
        <taxon>Actinomycetota</taxon>
        <taxon>Actinomycetes</taxon>
        <taxon>Micromonosporales</taxon>
        <taxon>Micromonosporaceae</taxon>
        <taxon>Micromonospora</taxon>
    </lineage>
</organism>
<keyword evidence="6" id="KW-1185">Reference proteome</keyword>
<dbReference type="RefSeq" id="WP_377572062.1">
    <property type="nucleotide sequence ID" value="NZ_JBHTMP010000025.1"/>
</dbReference>
<evidence type="ECO:0000256" key="2">
    <source>
        <dbReference type="ARBA" id="ARBA00023125"/>
    </source>
</evidence>
<evidence type="ECO:0000259" key="4">
    <source>
        <dbReference type="PROSITE" id="PS51118"/>
    </source>
</evidence>
<reference evidence="6" key="1">
    <citation type="journal article" date="2019" name="Int. J. Syst. Evol. Microbiol.">
        <title>The Global Catalogue of Microorganisms (GCM) 10K type strain sequencing project: providing services to taxonomists for standard genome sequencing and annotation.</title>
        <authorList>
            <consortium name="The Broad Institute Genomics Platform"/>
            <consortium name="The Broad Institute Genome Sequencing Center for Infectious Disease"/>
            <person name="Wu L."/>
            <person name="Ma J."/>
        </authorList>
    </citation>
    <scope>NUCLEOTIDE SEQUENCE [LARGE SCALE GENOMIC DNA]</scope>
    <source>
        <strain evidence="6">JCM 31037</strain>
    </source>
</reference>
<keyword evidence="2" id="KW-0238">DNA-binding</keyword>
<protein>
    <submittedName>
        <fullName evidence="5">Winged helix-turn-helix transcriptional regulator</fullName>
    </submittedName>
</protein>
<sequence length="135" mass="15100">MLPELDPDMFDPLCPSSALPIQIGDKWTGMIVLCLEHGRRRFNEIKVPLRGITSKVLSETLRAMERDGLVVRTAYPENPPRVEYELTPLGRTLLTLIDAARTWSRAHLPTLLDARQAYEAGLTGQPVPPVTSPDR</sequence>
<dbReference type="Pfam" id="PF01638">
    <property type="entry name" value="HxlR"/>
    <property type="match status" value="1"/>
</dbReference>
<dbReference type="Proteomes" id="UP001597260">
    <property type="component" value="Unassembled WGS sequence"/>
</dbReference>
<name>A0ABW3YEQ6_9ACTN</name>
<evidence type="ECO:0000313" key="6">
    <source>
        <dbReference type="Proteomes" id="UP001597260"/>
    </source>
</evidence>
<evidence type="ECO:0000256" key="1">
    <source>
        <dbReference type="ARBA" id="ARBA00023015"/>
    </source>
</evidence>
<dbReference type="InterPro" id="IPR036390">
    <property type="entry name" value="WH_DNA-bd_sf"/>
</dbReference>
<dbReference type="PANTHER" id="PTHR33204:SF37">
    <property type="entry name" value="HTH-TYPE TRANSCRIPTIONAL REGULATOR YODB"/>
    <property type="match status" value="1"/>
</dbReference>
<proteinExistence type="predicted"/>
<dbReference type="PANTHER" id="PTHR33204">
    <property type="entry name" value="TRANSCRIPTIONAL REGULATOR, MARR FAMILY"/>
    <property type="match status" value="1"/>
</dbReference>
<dbReference type="EMBL" id="JBHTMP010000025">
    <property type="protein sequence ID" value="MFD1322908.1"/>
    <property type="molecule type" value="Genomic_DNA"/>
</dbReference>